<dbReference type="PANTHER" id="PTHR30203">
    <property type="entry name" value="OUTER MEMBRANE CATION EFFLUX PROTEIN"/>
    <property type="match status" value="1"/>
</dbReference>
<evidence type="ECO:0000256" key="1">
    <source>
        <dbReference type="ARBA" id="ARBA00007613"/>
    </source>
</evidence>
<keyword evidence="3" id="KW-1185">Reference proteome</keyword>
<dbReference type="InterPro" id="IPR003423">
    <property type="entry name" value="OMP_efflux"/>
</dbReference>
<name>A0A1M5V310_9FLAO</name>
<dbReference type="AlphaFoldDB" id="A0A1M5V310"/>
<proteinExistence type="inferred from homology"/>
<dbReference type="OrthoDB" id="1680428at2"/>
<reference evidence="3" key="1">
    <citation type="submission" date="2016-11" db="EMBL/GenBank/DDBJ databases">
        <authorList>
            <person name="Varghese N."/>
            <person name="Submissions S."/>
        </authorList>
    </citation>
    <scope>NUCLEOTIDE SEQUENCE [LARGE SCALE GENOMIC DNA]</scope>
    <source>
        <strain evidence="3">DSM 100572</strain>
    </source>
</reference>
<dbReference type="EMBL" id="FQXQ01000003">
    <property type="protein sequence ID" value="SHH69478.1"/>
    <property type="molecule type" value="Genomic_DNA"/>
</dbReference>
<sequence length="404" mass="46600">MKNIAIILFFTFHLASGQDLQSYISEALENNPTIQKFELKHELMQEKTNEVNSIPNTEFGLGYFVSKPETRVGEQDFKLSAKQMFPWFGTITSREHYANALAAVSYEDIAIAKRKLASEIHQSYYNLYTLKEKNSIVDENLELLKVYETMALASVESGKATMVQVLRIQMRENELLALKQDLLETFASEKTVFSKLLNRNHPDGISVVDTLFIPKEEMDVLDSLSIHPELIKFDKMYASVEKSELLNQKDKAPMIGVGLDYISVTERPNMTLADNGKDILMPMLTVSIPIFNKKYNSKTKQNELAQQEIISQKKERQNELETLLSKAVHEKASARINYKMQVENIIKTKNAEEILIKKYETENIDFYEVLDLQELQLKFQMNQIEALRKYFMAQTTIDYLSVKK</sequence>
<dbReference type="SUPFAM" id="SSF56954">
    <property type="entry name" value="Outer membrane efflux proteins (OEP)"/>
    <property type="match status" value="1"/>
</dbReference>
<dbReference type="RefSeq" id="WP_073119965.1">
    <property type="nucleotide sequence ID" value="NZ_BMEN01000003.1"/>
</dbReference>
<evidence type="ECO:0000313" key="3">
    <source>
        <dbReference type="Proteomes" id="UP000184109"/>
    </source>
</evidence>
<comment type="similarity">
    <text evidence="1">Belongs to the outer membrane factor (OMF) (TC 1.B.17) family.</text>
</comment>
<evidence type="ECO:0000313" key="2">
    <source>
        <dbReference type="EMBL" id="SHH69478.1"/>
    </source>
</evidence>
<protein>
    <submittedName>
        <fullName evidence="2">Outer membrane protein TolC</fullName>
    </submittedName>
</protein>
<dbReference type="Gene3D" id="1.20.1600.10">
    <property type="entry name" value="Outer membrane efflux proteins (OEP)"/>
    <property type="match status" value="1"/>
</dbReference>
<dbReference type="GO" id="GO:0015562">
    <property type="term" value="F:efflux transmembrane transporter activity"/>
    <property type="evidence" value="ECO:0007669"/>
    <property type="project" value="InterPro"/>
</dbReference>
<dbReference type="STRING" id="1195760.SAMN05444281_1454"/>
<organism evidence="2 3">
    <name type="scientific">Wenyingzhuangia marina</name>
    <dbReference type="NCBI Taxonomy" id="1195760"/>
    <lineage>
        <taxon>Bacteria</taxon>
        <taxon>Pseudomonadati</taxon>
        <taxon>Bacteroidota</taxon>
        <taxon>Flavobacteriia</taxon>
        <taxon>Flavobacteriales</taxon>
        <taxon>Flavobacteriaceae</taxon>
        <taxon>Wenyingzhuangia</taxon>
    </lineage>
</organism>
<gene>
    <name evidence="2" type="ORF">SAMN05444281_1454</name>
</gene>
<dbReference type="Proteomes" id="UP000184109">
    <property type="component" value="Unassembled WGS sequence"/>
</dbReference>
<dbReference type="Pfam" id="PF02321">
    <property type="entry name" value="OEP"/>
    <property type="match status" value="1"/>
</dbReference>
<dbReference type="InterPro" id="IPR010131">
    <property type="entry name" value="MdtP/NodT-like"/>
</dbReference>
<accession>A0A1M5V310</accession>